<dbReference type="FunFam" id="2.60.120.200:FF:000114">
    <property type="entry name" value="Probable endo-1,3(4)-beta-glucanase NFIA_089530"/>
    <property type="match status" value="1"/>
</dbReference>
<evidence type="ECO:0000256" key="7">
    <source>
        <dbReference type="SAM" id="SignalP"/>
    </source>
</evidence>
<dbReference type="PANTHER" id="PTHR10963:SF24">
    <property type="entry name" value="GLYCOSIDASE C21B10.07-RELATED"/>
    <property type="match status" value="1"/>
</dbReference>
<evidence type="ECO:0000256" key="5">
    <source>
        <dbReference type="ARBA" id="ARBA00023295"/>
    </source>
</evidence>
<reference evidence="9" key="1">
    <citation type="journal article" date="2020" name="Stud. Mycol.">
        <title>101 Dothideomycetes genomes: a test case for predicting lifestyles and emergence of pathogens.</title>
        <authorList>
            <person name="Haridas S."/>
            <person name="Albert R."/>
            <person name="Binder M."/>
            <person name="Bloem J."/>
            <person name="Labutti K."/>
            <person name="Salamov A."/>
            <person name="Andreopoulos B."/>
            <person name="Baker S."/>
            <person name="Barry K."/>
            <person name="Bills G."/>
            <person name="Bluhm B."/>
            <person name="Cannon C."/>
            <person name="Castanera R."/>
            <person name="Culley D."/>
            <person name="Daum C."/>
            <person name="Ezra D."/>
            <person name="Gonzalez J."/>
            <person name="Henrissat B."/>
            <person name="Kuo A."/>
            <person name="Liang C."/>
            <person name="Lipzen A."/>
            <person name="Lutzoni F."/>
            <person name="Magnuson J."/>
            <person name="Mondo S."/>
            <person name="Nolan M."/>
            <person name="Ohm R."/>
            <person name="Pangilinan J."/>
            <person name="Park H.-J."/>
            <person name="Ramirez L."/>
            <person name="Alfaro M."/>
            <person name="Sun H."/>
            <person name="Tritt A."/>
            <person name="Yoshinaga Y."/>
            <person name="Zwiers L.-H."/>
            <person name="Turgeon B."/>
            <person name="Goodwin S."/>
            <person name="Spatafora J."/>
            <person name="Crous P."/>
            <person name="Grigoriev I."/>
        </authorList>
    </citation>
    <scope>NUCLEOTIDE SEQUENCE</scope>
    <source>
        <strain evidence="9">CBS 107.79</strain>
    </source>
</reference>
<dbReference type="GO" id="GO:0052861">
    <property type="term" value="F:endo-1,3(4)-beta-glucanase activity"/>
    <property type="evidence" value="ECO:0007669"/>
    <property type="project" value="UniProtKB-EC"/>
</dbReference>
<gene>
    <name evidence="9" type="ORF">BU23DRAFT_458969</name>
</gene>
<dbReference type="AlphaFoldDB" id="A0A6A5VDR8"/>
<keyword evidence="7" id="KW-0732">Signal</keyword>
<sequence length="508" mass="53750">MHFSTIISTVAFAAPALAGYVLQEDYMTDFYGHFNFFNQADPTHGFVKYVDEATARDAGLIDATGVKWGVDTVNKDEGGRASIRLESKTVYNKGLVVIDVKHMPFGCGTWPAFWMFGPNWPYQGEIDILEGVHEEEYNAFTLHTSTGCTVGQDTSSFSGSVATQSCDVKAEGQSENAGCSIKSPDTKSYGAGFNDNGGGVYATEWTSDAISIWFFPRGAIPDGVTGDSPDPSTWGTPSAKWASDSCDVDGIFKDLNIIFDTTFCGDWAGNTWSTSTCASKAPTCNEYVRDNPEAFQNAFWSVDALKVYQQGDAPAQEPPVEGSPSTVPEQPVSTQVPVEQPTTSVNASISSAPAEQVPTATAETDPAVAAPVSTPARNGGFNWPGAPQGTGLPSVAPPVPSFDAGNSTGYPTLPTGTGVPIDWNTVPSFPTTIPIVTVSGQGPAPSPAQAEEGGEPSATVKEPISQTVVVTVDAGALGLPTQAPEAPIARMARREREVRRRMVQHNRP</sequence>
<dbReference type="Proteomes" id="UP000800036">
    <property type="component" value="Unassembled WGS sequence"/>
</dbReference>
<keyword evidence="5" id="KW-0326">Glycosidase</keyword>
<comment type="catalytic activity">
    <reaction evidence="1">
        <text>Endohydrolysis of (1-&gt;3)- or (1-&gt;4)-linkages in beta-D-glucans when the glucose residue whose reducing group is involved in the linkage to be hydrolyzed is itself substituted at C-3.</text>
        <dbReference type="EC" id="3.2.1.6"/>
    </reaction>
</comment>
<evidence type="ECO:0000313" key="10">
    <source>
        <dbReference type="Proteomes" id="UP000800036"/>
    </source>
</evidence>
<evidence type="ECO:0000313" key="9">
    <source>
        <dbReference type="EMBL" id="KAF1975265.1"/>
    </source>
</evidence>
<organism evidence="9 10">
    <name type="scientific">Bimuria novae-zelandiae CBS 107.79</name>
    <dbReference type="NCBI Taxonomy" id="1447943"/>
    <lineage>
        <taxon>Eukaryota</taxon>
        <taxon>Fungi</taxon>
        <taxon>Dikarya</taxon>
        <taxon>Ascomycota</taxon>
        <taxon>Pezizomycotina</taxon>
        <taxon>Dothideomycetes</taxon>
        <taxon>Pleosporomycetidae</taxon>
        <taxon>Pleosporales</taxon>
        <taxon>Massarineae</taxon>
        <taxon>Didymosphaeriaceae</taxon>
        <taxon>Bimuria</taxon>
    </lineage>
</organism>
<protein>
    <recommendedName>
        <fullName evidence="3">endo-1,3(4)-beta-glucanase</fullName>
        <ecNumber evidence="3">3.2.1.6</ecNumber>
    </recommendedName>
</protein>
<keyword evidence="4" id="KW-0378">Hydrolase</keyword>
<dbReference type="EMBL" id="ML976671">
    <property type="protein sequence ID" value="KAF1975265.1"/>
    <property type="molecule type" value="Genomic_DNA"/>
</dbReference>
<evidence type="ECO:0000256" key="2">
    <source>
        <dbReference type="ARBA" id="ARBA00006865"/>
    </source>
</evidence>
<dbReference type="InterPro" id="IPR000757">
    <property type="entry name" value="Beta-glucanase-like"/>
</dbReference>
<dbReference type="InterPro" id="IPR013320">
    <property type="entry name" value="ConA-like_dom_sf"/>
</dbReference>
<dbReference type="InterPro" id="IPR050546">
    <property type="entry name" value="Glycosyl_Hydrlase_16"/>
</dbReference>
<accession>A0A6A5VDR8</accession>
<evidence type="ECO:0000256" key="4">
    <source>
        <dbReference type="ARBA" id="ARBA00022801"/>
    </source>
</evidence>
<proteinExistence type="inferred from homology"/>
<dbReference type="Pfam" id="PF26113">
    <property type="entry name" value="GH16_XgeA"/>
    <property type="match status" value="1"/>
</dbReference>
<evidence type="ECO:0000256" key="1">
    <source>
        <dbReference type="ARBA" id="ARBA00000124"/>
    </source>
</evidence>
<comment type="similarity">
    <text evidence="2">Belongs to the glycosyl hydrolase 16 family.</text>
</comment>
<feature type="signal peptide" evidence="7">
    <location>
        <begin position="1"/>
        <end position="18"/>
    </location>
</feature>
<name>A0A6A5VDR8_9PLEO</name>
<dbReference type="GO" id="GO:0009251">
    <property type="term" value="P:glucan catabolic process"/>
    <property type="evidence" value="ECO:0007669"/>
    <property type="project" value="TreeGrafter"/>
</dbReference>
<evidence type="ECO:0000256" key="6">
    <source>
        <dbReference type="SAM" id="MobiDB-lite"/>
    </source>
</evidence>
<dbReference type="OrthoDB" id="192832at2759"/>
<feature type="region of interest" description="Disordered" evidence="6">
    <location>
        <begin position="312"/>
        <end position="411"/>
    </location>
</feature>
<dbReference type="Gene3D" id="2.60.120.200">
    <property type="match status" value="1"/>
</dbReference>
<dbReference type="CDD" id="cd02181">
    <property type="entry name" value="GH16_fungal_Lam16A_glucanase"/>
    <property type="match status" value="1"/>
</dbReference>
<feature type="region of interest" description="Disordered" evidence="6">
    <location>
        <begin position="439"/>
        <end position="461"/>
    </location>
</feature>
<evidence type="ECO:0000256" key="3">
    <source>
        <dbReference type="ARBA" id="ARBA00012599"/>
    </source>
</evidence>
<dbReference type="PANTHER" id="PTHR10963">
    <property type="entry name" value="GLYCOSYL HYDROLASE-RELATED"/>
    <property type="match status" value="1"/>
</dbReference>
<dbReference type="PROSITE" id="PS51762">
    <property type="entry name" value="GH16_2"/>
    <property type="match status" value="1"/>
</dbReference>
<feature type="chain" id="PRO_5025400023" description="endo-1,3(4)-beta-glucanase" evidence="7">
    <location>
        <begin position="19"/>
        <end position="508"/>
    </location>
</feature>
<keyword evidence="10" id="KW-1185">Reference proteome</keyword>
<feature type="domain" description="GH16" evidence="8">
    <location>
        <begin position="24"/>
        <end position="276"/>
    </location>
</feature>
<evidence type="ECO:0000259" key="8">
    <source>
        <dbReference type="PROSITE" id="PS51762"/>
    </source>
</evidence>
<feature type="compositionally biased region" description="Polar residues" evidence="6">
    <location>
        <begin position="323"/>
        <end position="362"/>
    </location>
</feature>
<dbReference type="SUPFAM" id="SSF49899">
    <property type="entry name" value="Concanavalin A-like lectins/glucanases"/>
    <property type="match status" value="1"/>
</dbReference>
<dbReference type="EC" id="3.2.1.6" evidence="3"/>